<feature type="compositionally biased region" description="Polar residues" evidence="2">
    <location>
        <begin position="367"/>
        <end position="376"/>
    </location>
</feature>
<dbReference type="STRING" id="698492.A0A0E9NH86"/>
<dbReference type="RefSeq" id="XP_019022302.1">
    <property type="nucleotide sequence ID" value="XM_019170799.1"/>
</dbReference>
<dbReference type="AlphaFoldDB" id="A0A0E9NH86"/>
<dbReference type="Pfam" id="PF03676">
    <property type="entry name" value="PHAF1"/>
    <property type="match status" value="1"/>
</dbReference>
<proteinExistence type="inferred from homology"/>
<dbReference type="Proteomes" id="UP000033140">
    <property type="component" value="Unassembled WGS sequence"/>
</dbReference>
<reference evidence="3 4" key="3">
    <citation type="journal article" date="2015" name="Genome Announc.">
        <title>Draft Genome Sequence of the Archiascomycetous Yeast Saitoella complicata.</title>
        <authorList>
            <person name="Yamauchi K."/>
            <person name="Kondo S."/>
            <person name="Hamamoto M."/>
            <person name="Takahashi Y."/>
            <person name="Ogura Y."/>
            <person name="Hayashi T."/>
            <person name="Nishida H."/>
        </authorList>
    </citation>
    <scope>NUCLEOTIDE SEQUENCE [LARGE SCALE GENOMIC DNA]</scope>
    <source>
        <strain evidence="3 4">NRRL Y-17804</strain>
    </source>
</reference>
<evidence type="ECO:0000256" key="1">
    <source>
        <dbReference type="ARBA" id="ARBA00024339"/>
    </source>
</evidence>
<dbReference type="PANTHER" id="PTHR13465">
    <property type="entry name" value="UPF0183 PROTEIN"/>
    <property type="match status" value="1"/>
</dbReference>
<name>A0A0E9NH86_SAICN</name>
<sequence>MINPTLQVIPGSALGQIALDDSLYHVLNLLRAGRKSFSGFSVVYSDESLHSSHIIVNIDIGVRLRFESASQKLRLIEVLDFAGCRMTYNGGEVSRSGKPSFRSVYKLFGPTYPGDYDEEHEQYVVSWPGVAFTFPLPIHLYKKDLDFVSTLSAPSALPATAMAIFQGSNWGEAQAKLGDIVGRPQSSSSRSRGSQRCGDVERVVVHVGSHAAIETGLDTPTSTIYFGSSTVQDVVMELGPPEEVFKKYDNRMNIHRVDRKASPSSSLGDIESDDHAEADYFYNYFKNGIDVLFDGREHVVKQVVLHGNLPAAFDFQRWRRVQWTAQIPDRDDCHTEDSITSEMEFGQVKTKLSRRYGGAGDPMILNRGSNSPTSSCELVGDGEEGKEMSNTAWATTELYGWPNMIFEVLRGSGISRLTVF</sequence>
<dbReference type="GO" id="GO:0043001">
    <property type="term" value="P:Golgi to plasma membrane protein transport"/>
    <property type="evidence" value="ECO:0007669"/>
    <property type="project" value="TreeGrafter"/>
</dbReference>
<comment type="caution">
    <text evidence="3">The sequence shown here is derived from an EMBL/GenBank/DDBJ whole genome shotgun (WGS) entry which is preliminary data.</text>
</comment>
<dbReference type="EMBL" id="BACD03000021">
    <property type="protein sequence ID" value="GAO49247.1"/>
    <property type="molecule type" value="Genomic_DNA"/>
</dbReference>
<dbReference type="OrthoDB" id="411211at2759"/>
<dbReference type="PANTHER" id="PTHR13465:SF2">
    <property type="entry name" value="PHAGOSOME ASSEMBLY FACTOR 1"/>
    <property type="match status" value="1"/>
</dbReference>
<evidence type="ECO:0000313" key="4">
    <source>
        <dbReference type="Proteomes" id="UP000033140"/>
    </source>
</evidence>
<organism evidence="3 4">
    <name type="scientific">Saitoella complicata (strain BCRC 22490 / CBS 7301 / JCM 7358 / NBRC 10748 / NRRL Y-17804)</name>
    <dbReference type="NCBI Taxonomy" id="698492"/>
    <lineage>
        <taxon>Eukaryota</taxon>
        <taxon>Fungi</taxon>
        <taxon>Dikarya</taxon>
        <taxon>Ascomycota</taxon>
        <taxon>Taphrinomycotina</taxon>
        <taxon>Taphrinomycotina incertae sedis</taxon>
        <taxon>Saitoella</taxon>
    </lineage>
</organism>
<reference evidence="3 4" key="1">
    <citation type="journal article" date="2011" name="J. Gen. Appl. Microbiol.">
        <title>Draft genome sequencing of the enigmatic yeast Saitoella complicata.</title>
        <authorList>
            <person name="Nishida H."/>
            <person name="Hamamoto M."/>
            <person name="Sugiyama J."/>
        </authorList>
    </citation>
    <scope>NUCLEOTIDE SEQUENCE [LARGE SCALE GENOMIC DNA]</scope>
    <source>
        <strain evidence="3 4">NRRL Y-17804</strain>
    </source>
</reference>
<feature type="region of interest" description="Disordered" evidence="2">
    <location>
        <begin position="363"/>
        <end position="383"/>
    </location>
</feature>
<reference evidence="3 4" key="2">
    <citation type="journal article" date="2014" name="J. Gen. Appl. Microbiol.">
        <title>The early diverging ascomycetous budding yeast Saitoella complicata has three histone deacetylases belonging to the Clr6, Hos2, and Rpd3 lineages.</title>
        <authorList>
            <person name="Nishida H."/>
            <person name="Matsumoto T."/>
            <person name="Kondo S."/>
            <person name="Hamamoto M."/>
            <person name="Yoshikawa H."/>
        </authorList>
    </citation>
    <scope>NUCLEOTIDE SEQUENCE [LARGE SCALE GENOMIC DNA]</scope>
    <source>
        <strain evidence="3 4">NRRL Y-17804</strain>
    </source>
</reference>
<evidence type="ECO:0000256" key="2">
    <source>
        <dbReference type="SAM" id="MobiDB-lite"/>
    </source>
</evidence>
<dbReference type="GO" id="GO:0005802">
    <property type="term" value="C:trans-Golgi network"/>
    <property type="evidence" value="ECO:0007669"/>
    <property type="project" value="TreeGrafter"/>
</dbReference>
<keyword evidence="4" id="KW-1185">Reference proteome</keyword>
<accession>A0A0E9NH86</accession>
<comment type="similarity">
    <text evidence="1">Belongs to the PHAF1 family.</text>
</comment>
<protein>
    <submittedName>
        <fullName evidence="3">Uncharacterized protein</fullName>
    </submittedName>
</protein>
<dbReference type="InterPro" id="IPR039156">
    <property type="entry name" value="PHAF1/BROMI"/>
</dbReference>
<dbReference type="InterPro" id="IPR005373">
    <property type="entry name" value="PHAF1"/>
</dbReference>
<gene>
    <name evidence="3" type="ORF">G7K_3400-t1</name>
</gene>
<evidence type="ECO:0000313" key="3">
    <source>
        <dbReference type="EMBL" id="GAO49247.1"/>
    </source>
</evidence>
<dbReference type="OMA" id="YRKNDQK"/>